<dbReference type="GO" id="GO:0005829">
    <property type="term" value="C:cytosol"/>
    <property type="evidence" value="ECO:0007669"/>
    <property type="project" value="TreeGrafter"/>
</dbReference>
<dbReference type="PANTHER" id="PTHR11601">
    <property type="entry name" value="CYSTEINE DESULFURYLASE FAMILY MEMBER"/>
    <property type="match status" value="1"/>
</dbReference>
<evidence type="ECO:0000256" key="1">
    <source>
        <dbReference type="ARBA" id="ARBA00001933"/>
    </source>
</evidence>
<dbReference type="GO" id="GO:0016226">
    <property type="term" value="P:iron-sulfur cluster assembly"/>
    <property type="evidence" value="ECO:0007669"/>
    <property type="project" value="TreeGrafter"/>
</dbReference>
<keyword evidence="4" id="KW-0808">Transferase</keyword>
<dbReference type="Gene3D" id="3.90.1150.10">
    <property type="entry name" value="Aspartate Aminotransferase, domain 1"/>
    <property type="match status" value="1"/>
</dbReference>
<keyword evidence="6" id="KW-0663">Pyridoxal phosphate</keyword>
<dbReference type="EMBL" id="UINC01097980">
    <property type="protein sequence ID" value="SVC56131.1"/>
    <property type="molecule type" value="Genomic_DNA"/>
</dbReference>
<feature type="non-terminal residue" evidence="10">
    <location>
        <position position="220"/>
    </location>
</feature>
<comment type="cofactor">
    <cofactor evidence="1">
        <name>pyridoxal 5'-phosphate</name>
        <dbReference type="ChEBI" id="CHEBI:597326"/>
    </cofactor>
</comment>
<evidence type="ECO:0000259" key="9">
    <source>
        <dbReference type="Pfam" id="PF00266"/>
    </source>
</evidence>
<keyword evidence="8" id="KW-0411">Iron-sulfur</keyword>
<dbReference type="InterPro" id="IPR020578">
    <property type="entry name" value="Aminotrans_V_PyrdxlP_BS"/>
</dbReference>
<dbReference type="AlphaFoldDB" id="A0A382N9B4"/>
<evidence type="ECO:0000256" key="2">
    <source>
        <dbReference type="ARBA" id="ARBA00006490"/>
    </source>
</evidence>
<accession>A0A382N9B4</accession>
<dbReference type="FunFam" id="3.40.640.10:FF:000003">
    <property type="entry name" value="Cysteine desulfurase IscS"/>
    <property type="match status" value="1"/>
</dbReference>
<evidence type="ECO:0000256" key="7">
    <source>
        <dbReference type="ARBA" id="ARBA00023004"/>
    </source>
</evidence>
<protein>
    <recommendedName>
        <fullName evidence="3">cysteine desulfurase</fullName>
        <ecNumber evidence="3">2.8.1.7</ecNumber>
    </recommendedName>
</protein>
<evidence type="ECO:0000256" key="5">
    <source>
        <dbReference type="ARBA" id="ARBA00022723"/>
    </source>
</evidence>
<dbReference type="InterPro" id="IPR015421">
    <property type="entry name" value="PyrdxlP-dep_Trfase_major"/>
</dbReference>
<dbReference type="PANTHER" id="PTHR11601:SF34">
    <property type="entry name" value="CYSTEINE DESULFURASE"/>
    <property type="match status" value="1"/>
</dbReference>
<organism evidence="10">
    <name type="scientific">marine metagenome</name>
    <dbReference type="NCBI Taxonomy" id="408172"/>
    <lineage>
        <taxon>unclassified sequences</taxon>
        <taxon>metagenomes</taxon>
        <taxon>ecological metagenomes</taxon>
    </lineage>
</organism>
<dbReference type="GO" id="GO:0046872">
    <property type="term" value="F:metal ion binding"/>
    <property type="evidence" value="ECO:0007669"/>
    <property type="project" value="UniProtKB-KW"/>
</dbReference>
<dbReference type="GO" id="GO:0005739">
    <property type="term" value="C:mitochondrion"/>
    <property type="evidence" value="ECO:0007669"/>
    <property type="project" value="TreeGrafter"/>
</dbReference>
<evidence type="ECO:0000313" key="10">
    <source>
        <dbReference type="EMBL" id="SVC56131.1"/>
    </source>
</evidence>
<name>A0A382N9B4_9ZZZZ</name>
<dbReference type="GO" id="GO:0051536">
    <property type="term" value="F:iron-sulfur cluster binding"/>
    <property type="evidence" value="ECO:0007669"/>
    <property type="project" value="UniProtKB-KW"/>
</dbReference>
<reference evidence="10" key="1">
    <citation type="submission" date="2018-05" db="EMBL/GenBank/DDBJ databases">
        <authorList>
            <person name="Lanie J.A."/>
            <person name="Ng W.-L."/>
            <person name="Kazmierczak K.M."/>
            <person name="Andrzejewski T.M."/>
            <person name="Davidsen T.M."/>
            <person name="Wayne K.J."/>
            <person name="Tettelin H."/>
            <person name="Glass J.I."/>
            <person name="Rusch D."/>
            <person name="Podicherti R."/>
            <person name="Tsui H.-C.T."/>
            <person name="Winkler M.E."/>
        </authorList>
    </citation>
    <scope>NUCLEOTIDE SEQUENCE</scope>
</reference>
<evidence type="ECO:0000256" key="8">
    <source>
        <dbReference type="ARBA" id="ARBA00023014"/>
    </source>
</evidence>
<dbReference type="Pfam" id="PF00266">
    <property type="entry name" value="Aminotran_5"/>
    <property type="match status" value="1"/>
</dbReference>
<dbReference type="GO" id="GO:0031071">
    <property type="term" value="F:cysteine desulfurase activity"/>
    <property type="evidence" value="ECO:0007669"/>
    <property type="project" value="UniProtKB-EC"/>
</dbReference>
<evidence type="ECO:0000256" key="3">
    <source>
        <dbReference type="ARBA" id="ARBA00012239"/>
    </source>
</evidence>
<evidence type="ECO:0000256" key="6">
    <source>
        <dbReference type="ARBA" id="ARBA00022898"/>
    </source>
</evidence>
<evidence type="ECO:0000256" key="4">
    <source>
        <dbReference type="ARBA" id="ARBA00022679"/>
    </source>
</evidence>
<comment type="similarity">
    <text evidence="2">Belongs to the class-V pyridoxal-phosphate-dependent aminotransferase family. NifS/IscS subfamily.</text>
</comment>
<keyword evidence="5" id="KW-0479">Metal-binding</keyword>
<dbReference type="Gene3D" id="3.40.640.10">
    <property type="entry name" value="Type I PLP-dependent aspartate aminotransferase-like (Major domain)"/>
    <property type="match status" value="1"/>
</dbReference>
<feature type="domain" description="Aminotransferase class V" evidence="9">
    <location>
        <begin position="6"/>
        <end position="219"/>
    </location>
</feature>
<dbReference type="SUPFAM" id="SSF53383">
    <property type="entry name" value="PLP-dependent transferases"/>
    <property type="match status" value="1"/>
</dbReference>
<proteinExistence type="inferred from homology"/>
<dbReference type="PROSITE" id="PS00595">
    <property type="entry name" value="AA_TRANSFER_CLASS_5"/>
    <property type="match status" value="1"/>
</dbReference>
<dbReference type="InterPro" id="IPR015422">
    <property type="entry name" value="PyrdxlP-dep_Trfase_small"/>
</dbReference>
<dbReference type="EC" id="2.8.1.7" evidence="3"/>
<gene>
    <name evidence="10" type="ORF">METZ01_LOCUS308985</name>
</gene>
<sequence length="220" mass="24770">MKKQRIYLDYQATTPIDPRVLEVMNPFFGEKFGNPHSQHHYGWEASDPIELARDNIASLINAHSKEIIFTSGATESNNLAIKGIAHFFKGEKRHLITCVTEHKCVLEAFQDLQNEGFDTTYLPVKKNGLINLNKLKKAIRKDTLLVSIMGVNNEIGVIQPLRQVGEICRKAGVYFHSDCAQALGKIPLDIQDLQIDLMSLSSHKIYGPKGIGSLYIRRKP</sequence>
<dbReference type="InterPro" id="IPR015424">
    <property type="entry name" value="PyrdxlP-dep_Trfase"/>
</dbReference>
<dbReference type="InterPro" id="IPR000192">
    <property type="entry name" value="Aminotrans_V_dom"/>
</dbReference>
<keyword evidence="7" id="KW-0408">Iron</keyword>